<dbReference type="PANTHER" id="PTHR34153">
    <property type="entry name" value="SI:CH211-262H13.3-RELATED-RELATED"/>
    <property type="match status" value="1"/>
</dbReference>
<dbReference type="AlphaFoldDB" id="A0ABD0Y6E6"/>
<evidence type="ECO:0000256" key="1">
    <source>
        <dbReference type="SAM" id="MobiDB-lite"/>
    </source>
</evidence>
<dbReference type="Proteomes" id="UP001557470">
    <property type="component" value="Unassembled WGS sequence"/>
</dbReference>
<feature type="compositionally biased region" description="Acidic residues" evidence="1">
    <location>
        <begin position="112"/>
        <end position="122"/>
    </location>
</feature>
<protein>
    <submittedName>
        <fullName evidence="2">Uncharacterized protein</fullName>
    </submittedName>
</protein>
<feature type="region of interest" description="Disordered" evidence="1">
    <location>
        <begin position="85"/>
        <end position="152"/>
    </location>
</feature>
<accession>A0ABD0Y6E6</accession>
<proteinExistence type="predicted"/>
<organism evidence="2 3">
    <name type="scientific">Umbra pygmaea</name>
    <name type="common">Eastern mudminnow</name>
    <dbReference type="NCBI Taxonomy" id="75934"/>
    <lineage>
        <taxon>Eukaryota</taxon>
        <taxon>Metazoa</taxon>
        <taxon>Chordata</taxon>
        <taxon>Craniata</taxon>
        <taxon>Vertebrata</taxon>
        <taxon>Euteleostomi</taxon>
        <taxon>Actinopterygii</taxon>
        <taxon>Neopterygii</taxon>
        <taxon>Teleostei</taxon>
        <taxon>Protacanthopterygii</taxon>
        <taxon>Esociformes</taxon>
        <taxon>Umbridae</taxon>
        <taxon>Umbra</taxon>
    </lineage>
</organism>
<name>A0ABD0Y6E6_UMBPY</name>
<keyword evidence="3" id="KW-1185">Reference proteome</keyword>
<comment type="caution">
    <text evidence="2">The sequence shown here is derived from an EMBL/GenBank/DDBJ whole genome shotgun (WGS) entry which is preliminary data.</text>
</comment>
<dbReference type="PANTHER" id="PTHR34153:SF2">
    <property type="entry name" value="SI:CH211-262H13.3-RELATED"/>
    <property type="match status" value="1"/>
</dbReference>
<reference evidence="2 3" key="1">
    <citation type="submission" date="2024-06" db="EMBL/GenBank/DDBJ databases">
        <authorList>
            <person name="Pan Q."/>
            <person name="Wen M."/>
            <person name="Jouanno E."/>
            <person name="Zahm M."/>
            <person name="Klopp C."/>
            <person name="Cabau C."/>
            <person name="Louis A."/>
            <person name="Berthelot C."/>
            <person name="Parey E."/>
            <person name="Roest Crollius H."/>
            <person name="Montfort J."/>
            <person name="Robinson-Rechavi M."/>
            <person name="Bouchez O."/>
            <person name="Lampietro C."/>
            <person name="Lopez Roques C."/>
            <person name="Donnadieu C."/>
            <person name="Postlethwait J."/>
            <person name="Bobe J."/>
            <person name="Verreycken H."/>
            <person name="Guiguen Y."/>
        </authorList>
    </citation>
    <scope>NUCLEOTIDE SEQUENCE [LARGE SCALE GENOMIC DNA]</scope>
    <source>
        <strain evidence="2">Up_M1</strain>
        <tissue evidence="2">Testis</tissue>
    </source>
</reference>
<evidence type="ECO:0000313" key="3">
    <source>
        <dbReference type="Proteomes" id="UP001557470"/>
    </source>
</evidence>
<dbReference type="EMBL" id="JAGEUA010000001">
    <property type="protein sequence ID" value="KAL1020812.1"/>
    <property type="molecule type" value="Genomic_DNA"/>
</dbReference>
<evidence type="ECO:0000313" key="2">
    <source>
        <dbReference type="EMBL" id="KAL1020812.1"/>
    </source>
</evidence>
<gene>
    <name evidence="2" type="ORF">UPYG_G00004970</name>
</gene>
<sequence length="239" mass="27086">MMATCPAKRYYVVSFMEDNSVNVIPSSWFNDDQSWWPSYTSDEKINKAIKNCEQPCHGWKTYSARILCAKDDYLEARQKMSQYFNSDTAGLQSEDEGSQRKRKKKKRHVSDSEPEERSDDDYITQKIPLNLPAIPRPFPVSQSPDPSARLYDLDEGRSYTNLNFPTSSRPQFSAMNPNPSDISPLTLPDGRDVQQFNSPSCAPGYQNKQGFTGTSTFPLSCRTDSLQVSAQCAHRNPCP</sequence>